<evidence type="ECO:0000256" key="3">
    <source>
        <dbReference type="ARBA" id="ARBA00022679"/>
    </source>
</evidence>
<dbReference type="EMBL" id="LDZF01000001">
    <property type="protein sequence ID" value="KMK16425.1"/>
    <property type="molecule type" value="Genomic_DNA"/>
</dbReference>
<sequence length="241" mass="25774">MAYTSPLLAALPGIRHGFLNAAETAAFDREPLVDIKQVHGCDILTFPHVQAERPQADGVFTEIAGQPLGVYTADCLPLLMASRDGRFISCVHAGWRGAALGIAERAVARFAAQGVAAADVVVAIGPHIRACCYEVSAAFYAQLLETPSGALAAANRQSLFFSRPQRPTAGSPAAREANSLWFDLAAFAVLALEKAGVPRENIDVLARCTYCTPDEALGSFRRRTHSPAEKTQQISWIVKQG</sequence>
<dbReference type="InterPro" id="IPR011324">
    <property type="entry name" value="Cytotoxic_necrot_fac-like_cat"/>
</dbReference>
<dbReference type="STRING" id="61647.LG71_15490"/>
<evidence type="ECO:0000256" key="5">
    <source>
        <dbReference type="ARBA" id="ARBA00022833"/>
    </source>
</evidence>
<reference evidence="9 10" key="1">
    <citation type="submission" date="2015-05" db="EMBL/GenBank/DDBJ databases">
        <title>Genome sequences of Pluralibacter gergoviae.</title>
        <authorList>
            <person name="Greninger A.L."/>
            <person name="Miller S."/>
        </authorList>
    </citation>
    <scope>NUCLEOTIDE SEQUENCE [LARGE SCALE GENOMIC DNA]</scope>
    <source>
        <strain evidence="9 10">JS81F13</strain>
    </source>
</reference>
<evidence type="ECO:0000256" key="7">
    <source>
        <dbReference type="ARBA" id="ARBA00048968"/>
    </source>
</evidence>
<evidence type="ECO:0000256" key="2">
    <source>
        <dbReference type="ARBA" id="ARBA00007353"/>
    </source>
</evidence>
<dbReference type="Proteomes" id="UP000036196">
    <property type="component" value="Unassembled WGS sequence"/>
</dbReference>
<evidence type="ECO:0000256" key="1">
    <source>
        <dbReference type="ARBA" id="ARBA00000553"/>
    </source>
</evidence>
<dbReference type="SUPFAM" id="SSF64438">
    <property type="entry name" value="CNF1/YfiH-like putative cysteine hydrolases"/>
    <property type="match status" value="1"/>
</dbReference>
<evidence type="ECO:0000256" key="6">
    <source>
        <dbReference type="ARBA" id="ARBA00047989"/>
    </source>
</evidence>
<accession>A0A0J5LD09</accession>
<comment type="catalytic activity">
    <reaction evidence="7">
        <text>adenosine + phosphate = alpha-D-ribose 1-phosphate + adenine</text>
        <dbReference type="Rhea" id="RHEA:27642"/>
        <dbReference type="ChEBI" id="CHEBI:16335"/>
        <dbReference type="ChEBI" id="CHEBI:16708"/>
        <dbReference type="ChEBI" id="CHEBI:43474"/>
        <dbReference type="ChEBI" id="CHEBI:57720"/>
        <dbReference type="EC" id="2.4.2.1"/>
    </reaction>
    <physiologicalReaction direction="left-to-right" evidence="7">
        <dbReference type="Rhea" id="RHEA:27643"/>
    </physiologicalReaction>
</comment>
<keyword evidence="10" id="KW-1185">Reference proteome</keyword>
<evidence type="ECO:0000256" key="4">
    <source>
        <dbReference type="ARBA" id="ARBA00022723"/>
    </source>
</evidence>
<comment type="catalytic activity">
    <reaction evidence="8">
        <text>S-methyl-5'-thioadenosine + phosphate = 5-(methylsulfanyl)-alpha-D-ribose 1-phosphate + adenine</text>
        <dbReference type="Rhea" id="RHEA:11852"/>
        <dbReference type="ChEBI" id="CHEBI:16708"/>
        <dbReference type="ChEBI" id="CHEBI:17509"/>
        <dbReference type="ChEBI" id="CHEBI:43474"/>
        <dbReference type="ChEBI" id="CHEBI:58533"/>
        <dbReference type="EC" id="2.4.2.28"/>
    </reaction>
    <physiologicalReaction direction="left-to-right" evidence="8">
        <dbReference type="Rhea" id="RHEA:11853"/>
    </physiologicalReaction>
</comment>
<comment type="catalytic activity">
    <reaction evidence="6">
        <text>adenosine + H2O + H(+) = inosine + NH4(+)</text>
        <dbReference type="Rhea" id="RHEA:24408"/>
        <dbReference type="ChEBI" id="CHEBI:15377"/>
        <dbReference type="ChEBI" id="CHEBI:15378"/>
        <dbReference type="ChEBI" id="CHEBI:16335"/>
        <dbReference type="ChEBI" id="CHEBI:17596"/>
        <dbReference type="ChEBI" id="CHEBI:28938"/>
        <dbReference type="EC" id="3.5.4.4"/>
    </reaction>
    <physiologicalReaction direction="left-to-right" evidence="6">
        <dbReference type="Rhea" id="RHEA:24409"/>
    </physiologicalReaction>
</comment>
<dbReference type="PANTHER" id="PTHR30616:SF3">
    <property type="entry name" value="PURINE NUCLEOSIDE PHOSPHORYLASE"/>
    <property type="match status" value="1"/>
</dbReference>
<evidence type="ECO:0000256" key="8">
    <source>
        <dbReference type="ARBA" id="ARBA00049893"/>
    </source>
</evidence>
<dbReference type="GO" id="GO:0017061">
    <property type="term" value="F:S-methyl-5-thioadenosine phosphorylase activity"/>
    <property type="evidence" value="ECO:0007669"/>
    <property type="project" value="UniProtKB-EC"/>
</dbReference>
<keyword evidence="4" id="KW-0479">Metal-binding</keyword>
<dbReference type="InterPro" id="IPR038371">
    <property type="entry name" value="Cu_polyphenol_OxRdtase_sf"/>
</dbReference>
<dbReference type="eggNOG" id="COG1496">
    <property type="taxonomic scope" value="Bacteria"/>
</dbReference>
<evidence type="ECO:0000313" key="9">
    <source>
        <dbReference type="EMBL" id="KMK16425.1"/>
    </source>
</evidence>
<dbReference type="RefSeq" id="WP_048277829.1">
    <property type="nucleotide sequence ID" value="NZ_LDZF01000001.1"/>
</dbReference>
<dbReference type="CDD" id="cd16833">
    <property type="entry name" value="YfiH"/>
    <property type="match status" value="1"/>
</dbReference>
<dbReference type="Pfam" id="PF02578">
    <property type="entry name" value="Cu-oxidase_4"/>
    <property type="match status" value="1"/>
</dbReference>
<dbReference type="Gene3D" id="3.60.140.10">
    <property type="entry name" value="CNF1/YfiH-like putative cysteine hydrolases"/>
    <property type="match status" value="1"/>
</dbReference>
<keyword evidence="3" id="KW-0808">Transferase</keyword>
<proteinExistence type="inferred from homology"/>
<dbReference type="PATRIC" id="fig|61647.15.peg.65"/>
<evidence type="ECO:0000313" key="10">
    <source>
        <dbReference type="Proteomes" id="UP000036196"/>
    </source>
</evidence>
<dbReference type="InterPro" id="IPR003730">
    <property type="entry name" value="Cu_polyphenol_OxRdtase"/>
</dbReference>
<comment type="caution">
    <text evidence="9">The sequence shown here is derived from an EMBL/GenBank/DDBJ whole genome shotgun (WGS) entry which is preliminary data.</text>
</comment>
<evidence type="ECO:0008006" key="11">
    <source>
        <dbReference type="Google" id="ProtNLM"/>
    </source>
</evidence>
<gene>
    <name evidence="9" type="ORF">ABW06_00310</name>
</gene>
<dbReference type="PANTHER" id="PTHR30616">
    <property type="entry name" value="UNCHARACTERIZED PROTEIN YFIH"/>
    <property type="match status" value="1"/>
</dbReference>
<name>A0A0J5LD09_PLUGE</name>
<comment type="similarity">
    <text evidence="2">Belongs to the purine nucleoside phosphorylase YfiH/LACC1 family.</text>
</comment>
<dbReference type="AlphaFoldDB" id="A0A0J5LD09"/>
<protein>
    <recommendedName>
        <fullName evidence="11">Purine nucleoside phosphorylase</fullName>
    </recommendedName>
</protein>
<dbReference type="GO" id="GO:0005507">
    <property type="term" value="F:copper ion binding"/>
    <property type="evidence" value="ECO:0007669"/>
    <property type="project" value="TreeGrafter"/>
</dbReference>
<organism evidence="9 10">
    <name type="scientific">Pluralibacter gergoviae</name>
    <name type="common">Enterobacter gergoviae</name>
    <dbReference type="NCBI Taxonomy" id="61647"/>
    <lineage>
        <taxon>Bacteria</taxon>
        <taxon>Pseudomonadati</taxon>
        <taxon>Pseudomonadota</taxon>
        <taxon>Gammaproteobacteria</taxon>
        <taxon>Enterobacterales</taxon>
        <taxon>Enterobacteriaceae</taxon>
        <taxon>Pluralibacter</taxon>
    </lineage>
</organism>
<keyword evidence="5" id="KW-0862">Zinc</keyword>
<comment type="catalytic activity">
    <reaction evidence="1">
        <text>inosine + phosphate = alpha-D-ribose 1-phosphate + hypoxanthine</text>
        <dbReference type="Rhea" id="RHEA:27646"/>
        <dbReference type="ChEBI" id="CHEBI:17368"/>
        <dbReference type="ChEBI" id="CHEBI:17596"/>
        <dbReference type="ChEBI" id="CHEBI:43474"/>
        <dbReference type="ChEBI" id="CHEBI:57720"/>
        <dbReference type="EC" id="2.4.2.1"/>
    </reaction>
    <physiologicalReaction direction="left-to-right" evidence="1">
        <dbReference type="Rhea" id="RHEA:27647"/>
    </physiologicalReaction>
</comment>